<proteinExistence type="inferred from homology"/>
<dbReference type="InterPro" id="IPR052021">
    <property type="entry name" value="Type-I_RS_S_subunit"/>
</dbReference>
<keyword evidence="5" id="KW-0540">Nuclease</keyword>
<keyword evidence="5" id="KW-0255">Endonuclease</keyword>
<feature type="domain" description="Type I restriction modification DNA specificity" evidence="4">
    <location>
        <begin position="19"/>
        <end position="196"/>
    </location>
</feature>
<dbReference type="RefSeq" id="WP_262595364.1">
    <property type="nucleotide sequence ID" value="NZ_CP103300.1"/>
</dbReference>
<dbReference type="GO" id="GO:0016787">
    <property type="term" value="F:hydrolase activity"/>
    <property type="evidence" value="ECO:0007669"/>
    <property type="project" value="UniProtKB-KW"/>
</dbReference>
<organism evidence="5 6">
    <name type="scientific">Endozoicomonas euniceicola</name>
    <dbReference type="NCBI Taxonomy" id="1234143"/>
    <lineage>
        <taxon>Bacteria</taxon>
        <taxon>Pseudomonadati</taxon>
        <taxon>Pseudomonadota</taxon>
        <taxon>Gammaproteobacteria</taxon>
        <taxon>Oceanospirillales</taxon>
        <taxon>Endozoicomonadaceae</taxon>
        <taxon>Endozoicomonas</taxon>
    </lineage>
</organism>
<keyword evidence="5" id="KW-0378">Hydrolase</keyword>
<evidence type="ECO:0000259" key="4">
    <source>
        <dbReference type="Pfam" id="PF01420"/>
    </source>
</evidence>
<evidence type="ECO:0000256" key="3">
    <source>
        <dbReference type="ARBA" id="ARBA00023125"/>
    </source>
</evidence>
<dbReference type="Gene3D" id="1.10.287.1120">
    <property type="entry name" value="Bipartite methylase S protein"/>
    <property type="match status" value="1"/>
</dbReference>
<reference evidence="5" key="1">
    <citation type="submission" date="2022-10" db="EMBL/GenBank/DDBJ databases">
        <title>Completed Genome Sequence of two octocoral isolated bacterium, Endozoicomonas euniceicola EF212T and Endozoicomonas gorgoniicola PS125T.</title>
        <authorList>
            <person name="Chiou Y.-J."/>
            <person name="Chen Y.-H."/>
        </authorList>
    </citation>
    <scope>NUCLEOTIDE SEQUENCE</scope>
    <source>
        <strain evidence="5">EF212</strain>
    </source>
</reference>
<dbReference type="EMBL" id="CP103300">
    <property type="protein sequence ID" value="UYM13963.1"/>
    <property type="molecule type" value="Genomic_DNA"/>
</dbReference>
<comment type="similarity">
    <text evidence="1">Belongs to the type-I restriction system S methylase family.</text>
</comment>
<keyword evidence="2" id="KW-0680">Restriction system</keyword>
<accession>A0ABY6GPC5</accession>
<dbReference type="Proteomes" id="UP001163255">
    <property type="component" value="Chromosome"/>
</dbReference>
<evidence type="ECO:0000313" key="6">
    <source>
        <dbReference type="Proteomes" id="UP001163255"/>
    </source>
</evidence>
<dbReference type="CDD" id="cd17256">
    <property type="entry name" value="RMtype1_S_EcoJA65PI-TRD1-CR1_like"/>
    <property type="match status" value="1"/>
</dbReference>
<gene>
    <name evidence="5" type="ORF">NX720_13660</name>
</gene>
<keyword evidence="6" id="KW-1185">Reference proteome</keyword>
<protein>
    <submittedName>
        <fullName evidence="5">Restriction endonuclease subunit S</fullName>
        <ecNumber evidence="5">3.1.21.-</ecNumber>
    </submittedName>
</protein>
<dbReference type="Gene3D" id="3.90.220.20">
    <property type="entry name" value="DNA methylase specificity domains"/>
    <property type="match status" value="2"/>
</dbReference>
<dbReference type="PANTHER" id="PTHR30408">
    <property type="entry name" value="TYPE-1 RESTRICTION ENZYME ECOKI SPECIFICITY PROTEIN"/>
    <property type="match status" value="1"/>
</dbReference>
<dbReference type="Pfam" id="PF01420">
    <property type="entry name" value="Methylase_S"/>
    <property type="match status" value="1"/>
</dbReference>
<keyword evidence="3" id="KW-0238">DNA-binding</keyword>
<dbReference type="EC" id="3.1.21.-" evidence="5"/>
<sequence>MGTVLPEDFKNSALGPIPKDWIASKIGNHVSKVGSGVTPKGGSDSYIEQGVPLIRSQNVRHGYLDLDDVAYISDEQHEKMHNSKLQPSDVLLNITGASIGRCCILPDNISEANVNQHVCIIRVKDDLLSGYVSHFMNSEYGQDQIWRLQAGGNREGLNFQQIRSFNIPVPRIPEQKKIAQILSTVDRKLELIDQQITATQTLKKGLMQKLFSEGVGSQDANGQWQPHTEFKDSKLGRIPARWSVSNIGEHIDLLSGYPFKSSNYITDEKNAIRLLRGDNIAQGWLRWRDGDCSPPYRVRLLIS</sequence>
<evidence type="ECO:0000256" key="2">
    <source>
        <dbReference type="ARBA" id="ARBA00022747"/>
    </source>
</evidence>
<evidence type="ECO:0000256" key="1">
    <source>
        <dbReference type="ARBA" id="ARBA00010923"/>
    </source>
</evidence>
<evidence type="ECO:0000313" key="5">
    <source>
        <dbReference type="EMBL" id="UYM13963.1"/>
    </source>
</evidence>
<dbReference type="SUPFAM" id="SSF116734">
    <property type="entry name" value="DNA methylase specificity domain"/>
    <property type="match status" value="2"/>
</dbReference>
<dbReference type="PANTHER" id="PTHR30408:SF12">
    <property type="entry name" value="TYPE I RESTRICTION ENZYME MJAVIII SPECIFICITY SUBUNIT"/>
    <property type="match status" value="1"/>
</dbReference>
<name>A0ABY6GPC5_9GAMM</name>
<dbReference type="InterPro" id="IPR044946">
    <property type="entry name" value="Restrct_endonuc_typeI_TRD_sf"/>
</dbReference>
<dbReference type="GO" id="GO:0004519">
    <property type="term" value="F:endonuclease activity"/>
    <property type="evidence" value="ECO:0007669"/>
    <property type="project" value="UniProtKB-KW"/>
</dbReference>
<dbReference type="InterPro" id="IPR000055">
    <property type="entry name" value="Restrct_endonuc_typeI_TRD"/>
</dbReference>